<dbReference type="STRING" id="84029.CROST_31230"/>
<dbReference type="EC" id="3.1.3.23" evidence="1"/>
<dbReference type="SFLD" id="SFLDG01144">
    <property type="entry name" value="C2.B.4:_PGP_Like"/>
    <property type="match status" value="1"/>
</dbReference>
<dbReference type="InterPro" id="IPR006379">
    <property type="entry name" value="HAD-SF_hydro_IIB"/>
</dbReference>
<dbReference type="EMBL" id="CP096983">
    <property type="protein sequence ID" value="URZ10399.1"/>
    <property type="molecule type" value="Genomic_DNA"/>
</dbReference>
<dbReference type="GO" id="GO:0005829">
    <property type="term" value="C:cytosol"/>
    <property type="evidence" value="ECO:0007669"/>
    <property type="project" value="TreeGrafter"/>
</dbReference>
<dbReference type="PROSITE" id="PS01229">
    <property type="entry name" value="COF_2"/>
    <property type="match status" value="1"/>
</dbReference>
<dbReference type="SUPFAM" id="SSF56784">
    <property type="entry name" value="HAD-like"/>
    <property type="match status" value="1"/>
</dbReference>
<dbReference type="InterPro" id="IPR036412">
    <property type="entry name" value="HAD-like_sf"/>
</dbReference>
<dbReference type="SFLD" id="SFLDS00003">
    <property type="entry name" value="Haloacid_Dehalogenase"/>
    <property type="match status" value="1"/>
</dbReference>
<dbReference type="AlphaFoldDB" id="A0A1S8MG23"/>
<dbReference type="NCBIfam" id="TIGR01484">
    <property type="entry name" value="HAD-SF-IIB"/>
    <property type="match status" value="1"/>
</dbReference>
<keyword evidence="2" id="KW-1185">Reference proteome</keyword>
<dbReference type="PANTHER" id="PTHR10000:SF8">
    <property type="entry name" value="HAD SUPERFAMILY HYDROLASE-LIKE, TYPE 3"/>
    <property type="match status" value="1"/>
</dbReference>
<dbReference type="PROSITE" id="PS01228">
    <property type="entry name" value="COF_1"/>
    <property type="match status" value="1"/>
</dbReference>
<reference evidence="1 2" key="1">
    <citation type="submission" date="2022-04" db="EMBL/GenBank/DDBJ databases">
        <title>Genome sequence of C. roseum typestrain.</title>
        <authorList>
            <person name="Poehlein A."/>
            <person name="Schoch T."/>
            <person name="Duerre P."/>
            <person name="Daniel R."/>
        </authorList>
    </citation>
    <scope>NUCLEOTIDE SEQUENCE [LARGE SCALE GENOMIC DNA]</scope>
    <source>
        <strain evidence="1 2">DSM 7320</strain>
    </source>
</reference>
<proteinExistence type="predicted"/>
<dbReference type="PANTHER" id="PTHR10000">
    <property type="entry name" value="PHOSPHOSERINE PHOSPHATASE"/>
    <property type="match status" value="1"/>
</dbReference>
<evidence type="ECO:0000313" key="1">
    <source>
        <dbReference type="EMBL" id="URZ10399.1"/>
    </source>
</evidence>
<dbReference type="Pfam" id="PF08282">
    <property type="entry name" value="Hydrolase_3"/>
    <property type="match status" value="1"/>
</dbReference>
<evidence type="ECO:0000313" key="2">
    <source>
        <dbReference type="Proteomes" id="UP000190951"/>
    </source>
</evidence>
<dbReference type="GO" id="GO:0000287">
    <property type="term" value="F:magnesium ion binding"/>
    <property type="evidence" value="ECO:0007669"/>
    <property type="project" value="TreeGrafter"/>
</dbReference>
<name>A0A1S8MG23_9CLOT</name>
<dbReference type="RefSeq" id="WP_077832339.1">
    <property type="nucleotide sequence ID" value="NZ_CP096983.1"/>
</dbReference>
<dbReference type="InterPro" id="IPR023214">
    <property type="entry name" value="HAD_sf"/>
</dbReference>
<dbReference type="KEGG" id="crw:CROST_011070"/>
<dbReference type="Proteomes" id="UP000190951">
    <property type="component" value="Chromosome"/>
</dbReference>
<accession>A0A1S8MG23</accession>
<protein>
    <submittedName>
        <fullName evidence="1">Sugar phosphatase YidA</fullName>
        <ecNumber evidence="1">3.1.3.23</ecNumber>
    </submittedName>
</protein>
<dbReference type="InterPro" id="IPR000150">
    <property type="entry name" value="Cof"/>
</dbReference>
<dbReference type="Gene3D" id="3.30.1240.10">
    <property type="match status" value="1"/>
</dbReference>
<dbReference type="GO" id="GO:0050308">
    <property type="term" value="F:sugar-phosphatase activity"/>
    <property type="evidence" value="ECO:0007669"/>
    <property type="project" value="UniProtKB-EC"/>
</dbReference>
<dbReference type="Gene3D" id="3.40.50.1000">
    <property type="entry name" value="HAD superfamily/HAD-like"/>
    <property type="match status" value="1"/>
</dbReference>
<gene>
    <name evidence="1" type="primary">yidA_1</name>
    <name evidence="1" type="ORF">CROST_011070</name>
</gene>
<keyword evidence="1" id="KW-0378">Hydrolase</keyword>
<organism evidence="1 2">
    <name type="scientific">Clostridium felsineum</name>
    <dbReference type="NCBI Taxonomy" id="36839"/>
    <lineage>
        <taxon>Bacteria</taxon>
        <taxon>Bacillati</taxon>
        <taxon>Bacillota</taxon>
        <taxon>Clostridia</taxon>
        <taxon>Eubacteriales</taxon>
        <taxon>Clostridiaceae</taxon>
        <taxon>Clostridium</taxon>
    </lineage>
</organism>
<dbReference type="NCBIfam" id="TIGR00099">
    <property type="entry name" value="Cof-subfamily"/>
    <property type="match status" value="1"/>
</dbReference>
<sequence>MYKLIALDMDGTLLNDDKTISEENKEAIKMAKSLGYKVVLSTGRPLKGIERYLEELNLVDEDDYAIAFNGGLVQNTKTGQILGKKLLKFEDLDRLYKLSEKFNVNIHMLSIDECITPKKNPYTDVEVNLNQIKLIEKNFSELPMDTVVVKIMMIDSKDNLDNVEKLLPKDIYDDYCVTRSSEIFLEFSPKDIHKGMGLKILSDHLGLKKEELIAVGDAGNDISMIEHAGLGVAMGNAFPSVKECADYITDSNENSGVAKVIHKFMINQ</sequence>
<dbReference type="SFLD" id="SFLDG01140">
    <property type="entry name" value="C2.B:_Phosphomannomutase_and_P"/>
    <property type="match status" value="1"/>
</dbReference>
<dbReference type="CDD" id="cd07516">
    <property type="entry name" value="HAD_Pase"/>
    <property type="match status" value="1"/>
</dbReference>